<accession>A0A6N2K151</accession>
<name>A0A6N2K151_SALVM</name>
<protein>
    <submittedName>
        <fullName evidence="1">Uncharacterized protein</fullName>
    </submittedName>
</protein>
<reference evidence="1" key="1">
    <citation type="submission" date="2019-03" db="EMBL/GenBank/DDBJ databases">
        <authorList>
            <person name="Mank J."/>
            <person name="Almeida P."/>
        </authorList>
    </citation>
    <scope>NUCLEOTIDE SEQUENCE</scope>
    <source>
        <strain evidence="1">78183</strain>
    </source>
</reference>
<organism evidence="1">
    <name type="scientific">Salix viminalis</name>
    <name type="common">Common osier</name>
    <name type="synonym">Basket willow</name>
    <dbReference type="NCBI Taxonomy" id="40686"/>
    <lineage>
        <taxon>Eukaryota</taxon>
        <taxon>Viridiplantae</taxon>
        <taxon>Streptophyta</taxon>
        <taxon>Embryophyta</taxon>
        <taxon>Tracheophyta</taxon>
        <taxon>Spermatophyta</taxon>
        <taxon>Magnoliopsida</taxon>
        <taxon>eudicotyledons</taxon>
        <taxon>Gunneridae</taxon>
        <taxon>Pentapetalae</taxon>
        <taxon>rosids</taxon>
        <taxon>fabids</taxon>
        <taxon>Malpighiales</taxon>
        <taxon>Salicaceae</taxon>
        <taxon>Saliceae</taxon>
        <taxon>Salix</taxon>
    </lineage>
</organism>
<proteinExistence type="predicted"/>
<dbReference type="EMBL" id="CAADRP010000014">
    <property type="protein sequence ID" value="VFU21773.1"/>
    <property type="molecule type" value="Genomic_DNA"/>
</dbReference>
<evidence type="ECO:0000313" key="1">
    <source>
        <dbReference type="EMBL" id="VFU21773.1"/>
    </source>
</evidence>
<dbReference type="AlphaFoldDB" id="A0A6N2K151"/>
<sequence>MSFFRSTDNYGHRTFLYADKLRAASGAPVIWNETHELGQYILAHKNKGGEGGFLIPSSARLFGQIQMNSKRTLKANEILQVMSLRPMYGIYRILYKESLGNYNEKSFMDSPRKYGNNINSEQHLVHLSFGTKLMSLVSIYWRIRIREGRGGS</sequence>
<gene>
    <name evidence="1" type="ORF">SVIM_LOCUS16567</name>
</gene>